<evidence type="ECO:0000313" key="1">
    <source>
        <dbReference type="EMBL" id="KAI4825021.1"/>
    </source>
</evidence>
<accession>A0ACB9XEP0</accession>
<name>A0ACB9XEP0_CHAAC</name>
<dbReference type="Proteomes" id="UP001057452">
    <property type="component" value="Chromosome 6"/>
</dbReference>
<dbReference type="EMBL" id="CM043790">
    <property type="protein sequence ID" value="KAI4825021.1"/>
    <property type="molecule type" value="Genomic_DNA"/>
</dbReference>
<proteinExistence type="predicted"/>
<feature type="non-terminal residue" evidence="1">
    <location>
        <position position="89"/>
    </location>
</feature>
<comment type="caution">
    <text evidence="1">The sequence shown here is derived from an EMBL/GenBank/DDBJ whole genome shotgun (WGS) entry which is preliminary data.</text>
</comment>
<keyword evidence="2" id="KW-1185">Reference proteome</keyword>
<gene>
    <name evidence="1" type="ORF">KUCAC02_020726</name>
</gene>
<evidence type="ECO:0000313" key="2">
    <source>
        <dbReference type="Proteomes" id="UP001057452"/>
    </source>
</evidence>
<sequence length="89" mass="10030">SKASRFTHSLRKKRKKRRRNSATQTSGDSTRASPYRGDAYTRISPKTYLPAKPHIHTHTTPNRGKKPKMNSGGEQNEKQESGMRGGRGH</sequence>
<organism evidence="1 2">
    <name type="scientific">Chaenocephalus aceratus</name>
    <name type="common">Blackfin icefish</name>
    <name type="synonym">Chaenichthys aceratus</name>
    <dbReference type="NCBI Taxonomy" id="36190"/>
    <lineage>
        <taxon>Eukaryota</taxon>
        <taxon>Metazoa</taxon>
        <taxon>Chordata</taxon>
        <taxon>Craniata</taxon>
        <taxon>Vertebrata</taxon>
        <taxon>Euteleostomi</taxon>
        <taxon>Actinopterygii</taxon>
        <taxon>Neopterygii</taxon>
        <taxon>Teleostei</taxon>
        <taxon>Neoteleostei</taxon>
        <taxon>Acanthomorphata</taxon>
        <taxon>Eupercaria</taxon>
        <taxon>Perciformes</taxon>
        <taxon>Notothenioidei</taxon>
        <taxon>Channichthyidae</taxon>
        <taxon>Chaenocephalus</taxon>
    </lineage>
</organism>
<feature type="non-terminal residue" evidence="1">
    <location>
        <position position="1"/>
    </location>
</feature>
<protein>
    <submittedName>
        <fullName evidence="1">Uncharacterized protein</fullName>
    </submittedName>
</protein>
<reference evidence="1" key="1">
    <citation type="submission" date="2022-05" db="EMBL/GenBank/DDBJ databases">
        <title>Chromosome-level genome of Chaenocephalus aceratus.</title>
        <authorList>
            <person name="Park H."/>
        </authorList>
    </citation>
    <scope>NUCLEOTIDE SEQUENCE</scope>
    <source>
        <strain evidence="1">KU_202001</strain>
    </source>
</reference>